<keyword evidence="7 8" id="KW-0503">Monooxygenase</keyword>
<dbReference type="Pfam" id="PF00067">
    <property type="entry name" value="p450"/>
    <property type="match status" value="1"/>
</dbReference>
<dbReference type="Proteomes" id="UP001430848">
    <property type="component" value="Unassembled WGS sequence"/>
</dbReference>
<comment type="cofactor">
    <cofactor evidence="1">
        <name>heme</name>
        <dbReference type="ChEBI" id="CHEBI:30413"/>
    </cofactor>
</comment>
<dbReference type="EMBL" id="JAKNSF020000054">
    <property type="protein sequence ID" value="KAK7724755.1"/>
    <property type="molecule type" value="Genomic_DNA"/>
</dbReference>
<dbReference type="PANTHER" id="PTHR46206:SF2">
    <property type="entry name" value="CYTOCHROME P450 MONOOXYGENASE AUSG-RELATED"/>
    <property type="match status" value="1"/>
</dbReference>
<evidence type="ECO:0000256" key="1">
    <source>
        <dbReference type="ARBA" id="ARBA00001971"/>
    </source>
</evidence>
<proteinExistence type="inferred from homology"/>
<evidence type="ECO:0000256" key="4">
    <source>
        <dbReference type="ARBA" id="ARBA00022723"/>
    </source>
</evidence>
<dbReference type="InterPro" id="IPR002401">
    <property type="entry name" value="Cyt_P450_E_grp-I"/>
</dbReference>
<keyword evidence="3 8" id="KW-0349">Heme</keyword>
<evidence type="ECO:0000256" key="8">
    <source>
        <dbReference type="RuleBase" id="RU000461"/>
    </source>
</evidence>
<evidence type="ECO:0000313" key="10">
    <source>
        <dbReference type="Proteomes" id="UP001430848"/>
    </source>
</evidence>
<reference evidence="9 10" key="1">
    <citation type="submission" date="2024-02" db="EMBL/GenBank/DDBJ databases">
        <title>De novo assembly and annotation of 12 fungi associated with fruit tree decline syndrome in Ontario, Canada.</title>
        <authorList>
            <person name="Sulman M."/>
            <person name="Ellouze W."/>
            <person name="Ilyukhin E."/>
        </authorList>
    </citation>
    <scope>NUCLEOTIDE SEQUENCE [LARGE SCALE GENOMIC DNA]</scope>
    <source>
        <strain evidence="9 10">M169</strain>
    </source>
</reference>
<evidence type="ECO:0000313" key="9">
    <source>
        <dbReference type="EMBL" id="KAK7724755.1"/>
    </source>
</evidence>
<organism evidence="9 10">
    <name type="scientific">Diaporthe eres</name>
    <name type="common">Phomopsis oblonga</name>
    <dbReference type="NCBI Taxonomy" id="83184"/>
    <lineage>
        <taxon>Eukaryota</taxon>
        <taxon>Fungi</taxon>
        <taxon>Dikarya</taxon>
        <taxon>Ascomycota</taxon>
        <taxon>Pezizomycotina</taxon>
        <taxon>Sordariomycetes</taxon>
        <taxon>Sordariomycetidae</taxon>
        <taxon>Diaporthales</taxon>
        <taxon>Diaporthaceae</taxon>
        <taxon>Diaporthe</taxon>
        <taxon>Diaporthe eres species complex</taxon>
    </lineage>
</organism>
<evidence type="ECO:0000256" key="3">
    <source>
        <dbReference type="ARBA" id="ARBA00022617"/>
    </source>
</evidence>
<comment type="caution">
    <text evidence="9">The sequence shown here is derived from an EMBL/GenBank/DDBJ whole genome shotgun (WGS) entry which is preliminary data.</text>
</comment>
<name>A0ABR1P2F8_DIAER</name>
<dbReference type="InterPro" id="IPR001128">
    <property type="entry name" value="Cyt_P450"/>
</dbReference>
<evidence type="ECO:0000256" key="5">
    <source>
        <dbReference type="ARBA" id="ARBA00023002"/>
    </source>
</evidence>
<keyword evidence="5 8" id="KW-0560">Oxidoreductase</keyword>
<dbReference type="PANTHER" id="PTHR46206">
    <property type="entry name" value="CYTOCHROME P450"/>
    <property type="match status" value="1"/>
</dbReference>
<accession>A0ABR1P2F8</accession>
<keyword evidence="10" id="KW-1185">Reference proteome</keyword>
<dbReference type="SUPFAM" id="SSF48264">
    <property type="entry name" value="Cytochrome P450"/>
    <property type="match status" value="1"/>
</dbReference>
<dbReference type="CDD" id="cd11041">
    <property type="entry name" value="CYP503A1-like"/>
    <property type="match status" value="1"/>
</dbReference>
<dbReference type="PRINTS" id="PR00463">
    <property type="entry name" value="EP450I"/>
</dbReference>
<dbReference type="InterPro" id="IPR036396">
    <property type="entry name" value="Cyt_P450_sf"/>
</dbReference>
<dbReference type="InterPro" id="IPR017972">
    <property type="entry name" value="Cyt_P450_CS"/>
</dbReference>
<dbReference type="Gene3D" id="1.10.630.10">
    <property type="entry name" value="Cytochrome P450"/>
    <property type="match status" value="1"/>
</dbReference>
<keyword evidence="4 8" id="KW-0479">Metal-binding</keyword>
<evidence type="ECO:0008006" key="11">
    <source>
        <dbReference type="Google" id="ProtNLM"/>
    </source>
</evidence>
<gene>
    <name evidence="9" type="ORF">SLS63_008449</name>
</gene>
<evidence type="ECO:0000256" key="6">
    <source>
        <dbReference type="ARBA" id="ARBA00023004"/>
    </source>
</evidence>
<evidence type="ECO:0000256" key="7">
    <source>
        <dbReference type="ARBA" id="ARBA00023033"/>
    </source>
</evidence>
<protein>
    <recommendedName>
        <fullName evidence="11">Ent-kaurene oxidase</fullName>
    </recommendedName>
</protein>
<comment type="similarity">
    <text evidence="2 8">Belongs to the cytochrome P450 family.</text>
</comment>
<dbReference type="PROSITE" id="PS00086">
    <property type="entry name" value="CYTOCHROME_P450"/>
    <property type="match status" value="1"/>
</dbReference>
<keyword evidence="6 8" id="KW-0408">Iron</keyword>
<sequence>MPFIDSLRALSSGNLPYPLSTPLEKPLPYIITVLLLLAAYLAQGESNKGKGDFPIANPKKPFEFTYFKRVKEFQDAPREHFAKYRDLYPETPYWINTELGKALTLPSSMINEIRIQNGSLKGFEPIGDVLDEEMLKLVKEHLTTKNLGKMTQAVSAEVSEALQDIFSDSQEWKEFLIGEPIVHLVARPSSRVFGGKTFCRSTAWLEAMADYTKHFLYASIALRFFPKWSKSLVQWVLPPCISLRKDLEVCRKVIKPIIEQRQAEMEAAAQSGAEVEYAFDQAFGTLKREVDMATAHIALAMVAIHTTADLLMKTLVALIEHPEFVEPLRQEVIREIGATGLNNAGLARLDLMDSVLKEVQRRNPVANCFLNRIALNDLHMSNGMVIPKGTLCGVGPTHMWDNGFYENGDKFDGYRFLRMREDPAKRQQSFFVSTSPEHLGFGHGSHSCPGRFFASNEVKILLSHLLLKYDWKLPEGAKPNIINWGVLNAVHPETKLLLRRRREELDLDSLAV</sequence>
<evidence type="ECO:0000256" key="2">
    <source>
        <dbReference type="ARBA" id="ARBA00010617"/>
    </source>
</evidence>